<dbReference type="SUPFAM" id="SSF46785">
    <property type="entry name" value="Winged helix' DNA-binding domain"/>
    <property type="match status" value="1"/>
</dbReference>
<evidence type="ECO:0000256" key="2">
    <source>
        <dbReference type="ARBA" id="ARBA00023015"/>
    </source>
</evidence>
<dbReference type="Pfam" id="PF03466">
    <property type="entry name" value="LysR_substrate"/>
    <property type="match status" value="1"/>
</dbReference>
<dbReference type="GO" id="GO:0003700">
    <property type="term" value="F:DNA-binding transcription factor activity"/>
    <property type="evidence" value="ECO:0007669"/>
    <property type="project" value="InterPro"/>
</dbReference>
<gene>
    <name evidence="5" type="ORF">E6W99_19690</name>
</gene>
<keyword evidence="2" id="KW-0805">Transcription regulation</keyword>
<dbReference type="CDD" id="cd05466">
    <property type="entry name" value="PBP2_LTTR_substrate"/>
    <property type="match status" value="1"/>
</dbReference>
<dbReference type="InterPro" id="IPR005119">
    <property type="entry name" value="LysR_subst-bd"/>
</dbReference>
<dbReference type="OrthoDB" id="9803735at2"/>
<evidence type="ECO:0000313" key="5">
    <source>
        <dbReference type="EMBL" id="THF77204.1"/>
    </source>
</evidence>
<evidence type="ECO:0000256" key="1">
    <source>
        <dbReference type="ARBA" id="ARBA00009437"/>
    </source>
</evidence>
<dbReference type="GO" id="GO:0003677">
    <property type="term" value="F:DNA binding"/>
    <property type="evidence" value="ECO:0007669"/>
    <property type="project" value="UniProtKB-KW"/>
</dbReference>
<comment type="similarity">
    <text evidence="1">Belongs to the LysR transcriptional regulatory family.</text>
</comment>
<dbReference type="GO" id="GO:0005829">
    <property type="term" value="C:cytosol"/>
    <property type="evidence" value="ECO:0007669"/>
    <property type="project" value="TreeGrafter"/>
</dbReference>
<evidence type="ECO:0000256" key="4">
    <source>
        <dbReference type="ARBA" id="ARBA00023163"/>
    </source>
</evidence>
<evidence type="ECO:0000256" key="3">
    <source>
        <dbReference type="ARBA" id="ARBA00023125"/>
    </source>
</evidence>
<proteinExistence type="inferred from homology"/>
<dbReference type="InterPro" id="IPR036390">
    <property type="entry name" value="WH_DNA-bd_sf"/>
</dbReference>
<accession>A0A4S4BRX1</accession>
<dbReference type="RefSeq" id="WP_136356981.1">
    <property type="nucleotide sequence ID" value="NZ_SSNT01000016.1"/>
</dbReference>
<dbReference type="Gene3D" id="3.40.190.290">
    <property type="match status" value="1"/>
</dbReference>
<dbReference type="SUPFAM" id="SSF53850">
    <property type="entry name" value="Periplasmic binding protein-like II"/>
    <property type="match status" value="1"/>
</dbReference>
<name>A0A4S4BRX1_9BACI</name>
<protein>
    <submittedName>
        <fullName evidence="5">LysR family transcriptional regulator</fullName>
    </submittedName>
</protein>
<dbReference type="InterPro" id="IPR050950">
    <property type="entry name" value="HTH-type_LysR_regulators"/>
</dbReference>
<dbReference type="AlphaFoldDB" id="A0A4S4BRX1"/>
<reference evidence="5 6" key="1">
    <citation type="submission" date="2019-04" db="EMBL/GenBank/DDBJ databases">
        <title>Bacillus sediminilitoris sp. nov., isolated from a tidal flat sediment on the East China Sea.</title>
        <authorList>
            <person name="Wei Y."/>
            <person name="Mao H."/>
            <person name="Fang J."/>
        </authorList>
    </citation>
    <scope>NUCLEOTIDE SEQUENCE [LARGE SCALE GENOMIC DNA]</scope>
    <source>
        <strain evidence="5 6">DSL-17</strain>
    </source>
</reference>
<dbReference type="PANTHER" id="PTHR30419">
    <property type="entry name" value="HTH-TYPE TRANSCRIPTIONAL REGULATOR YBHD"/>
    <property type="match status" value="1"/>
</dbReference>
<dbReference type="PROSITE" id="PS50931">
    <property type="entry name" value="HTH_LYSR"/>
    <property type="match status" value="1"/>
</dbReference>
<sequence>MHYKQIRNLEIELGTTLLMRSSVGVSLTPTGQILFNRSKNIINEVNVMKREIILSQEKEKAFLTIGSWPSVATVYLPYHLAQNKRLKNRSEIKIKVSYSFFDLLNNLENRNIDAAVFNDSDVNHKFYSSPLIEEEFLLFVNRQHPKYGQKEEVSFDEMIEETFVMLAEGCDARMLVEKAFLEKGEKLNIALEIDFIEANLGISILPEIFINQLSDNIKAIPITNFKITRKISVIARKESDSKQKILIQSLKGKISMT</sequence>
<evidence type="ECO:0000313" key="6">
    <source>
        <dbReference type="Proteomes" id="UP000310334"/>
    </source>
</evidence>
<dbReference type="Proteomes" id="UP000310334">
    <property type="component" value="Unassembled WGS sequence"/>
</dbReference>
<dbReference type="InterPro" id="IPR000847">
    <property type="entry name" value="LysR_HTH_N"/>
</dbReference>
<keyword evidence="4" id="KW-0804">Transcription</keyword>
<organism evidence="5 6">
    <name type="scientific">Metabacillus sediminilitoris</name>
    <dbReference type="NCBI Taxonomy" id="2567941"/>
    <lineage>
        <taxon>Bacteria</taxon>
        <taxon>Bacillati</taxon>
        <taxon>Bacillota</taxon>
        <taxon>Bacilli</taxon>
        <taxon>Bacillales</taxon>
        <taxon>Bacillaceae</taxon>
        <taxon>Metabacillus</taxon>
    </lineage>
</organism>
<comment type="caution">
    <text evidence="5">The sequence shown here is derived from an EMBL/GenBank/DDBJ whole genome shotgun (WGS) entry which is preliminary data.</text>
</comment>
<dbReference type="InterPro" id="IPR036388">
    <property type="entry name" value="WH-like_DNA-bd_sf"/>
</dbReference>
<keyword evidence="6" id="KW-1185">Reference proteome</keyword>
<dbReference type="Gene3D" id="1.10.10.10">
    <property type="entry name" value="Winged helix-like DNA-binding domain superfamily/Winged helix DNA-binding domain"/>
    <property type="match status" value="1"/>
</dbReference>
<keyword evidence="3" id="KW-0238">DNA-binding</keyword>
<dbReference type="EMBL" id="SSNT01000016">
    <property type="protein sequence ID" value="THF77204.1"/>
    <property type="molecule type" value="Genomic_DNA"/>
</dbReference>